<dbReference type="OrthoDB" id="6279956at2759"/>
<dbReference type="EMBL" id="UYSU01037467">
    <property type="protein sequence ID" value="VDL99075.1"/>
    <property type="molecule type" value="Genomic_DNA"/>
</dbReference>
<organism evidence="3">
    <name type="scientific">Schistocephalus solidus</name>
    <name type="common">Tapeworm</name>
    <dbReference type="NCBI Taxonomy" id="70667"/>
    <lineage>
        <taxon>Eukaryota</taxon>
        <taxon>Metazoa</taxon>
        <taxon>Spiralia</taxon>
        <taxon>Lophotrochozoa</taxon>
        <taxon>Platyhelminthes</taxon>
        <taxon>Cestoda</taxon>
        <taxon>Eucestoda</taxon>
        <taxon>Diphyllobothriidea</taxon>
        <taxon>Diphyllobothriidae</taxon>
        <taxon>Schistocephalus</taxon>
    </lineage>
</organism>
<reference evidence="1 2" key="2">
    <citation type="submission" date="2018-11" db="EMBL/GenBank/DDBJ databases">
        <authorList>
            <consortium name="Pathogen Informatics"/>
        </authorList>
    </citation>
    <scope>NUCLEOTIDE SEQUENCE [LARGE SCALE GENOMIC DNA]</scope>
    <source>
        <strain evidence="1 2">NST_G2</strain>
    </source>
</reference>
<gene>
    <name evidence="1" type="ORF">SSLN_LOCUS12690</name>
</gene>
<dbReference type="AlphaFoldDB" id="A0A183T892"/>
<sequence>MLPNGQSKDDIVSRINTARRVFSILRKCLGTRRDLSVAMKIHVYRASVRLVLLYGCGSWAVRVEDE</sequence>
<reference evidence="3" key="1">
    <citation type="submission" date="2016-06" db="UniProtKB">
        <authorList>
            <consortium name="WormBaseParasite"/>
        </authorList>
    </citation>
    <scope>IDENTIFICATION</scope>
</reference>
<evidence type="ECO:0000313" key="1">
    <source>
        <dbReference type="EMBL" id="VDL99075.1"/>
    </source>
</evidence>
<evidence type="ECO:0000313" key="2">
    <source>
        <dbReference type="Proteomes" id="UP000275846"/>
    </source>
</evidence>
<protein>
    <submittedName>
        <fullName evidence="3">DDE Tnp4 domain-containing protein</fullName>
    </submittedName>
</protein>
<dbReference type="Proteomes" id="UP000275846">
    <property type="component" value="Unassembled WGS sequence"/>
</dbReference>
<name>A0A183T892_SCHSO</name>
<dbReference type="WBParaSite" id="SSLN_0001317401-mRNA-1">
    <property type="protein sequence ID" value="SSLN_0001317401-mRNA-1"/>
    <property type="gene ID" value="SSLN_0001317401"/>
</dbReference>
<evidence type="ECO:0000313" key="3">
    <source>
        <dbReference type="WBParaSite" id="SSLN_0001317401-mRNA-1"/>
    </source>
</evidence>
<proteinExistence type="predicted"/>
<keyword evidence="2" id="KW-1185">Reference proteome</keyword>
<accession>A0A183T892</accession>